<name>A0A061SQZ6_9RHOB</name>
<evidence type="ECO:0000259" key="1">
    <source>
        <dbReference type="Pfam" id="PF01037"/>
    </source>
</evidence>
<dbReference type="RefSeq" id="WP_025048636.1">
    <property type="nucleotide sequence ID" value="NZ_CANMAK010000006.1"/>
</dbReference>
<dbReference type="Pfam" id="PF01037">
    <property type="entry name" value="AsnC_trans_reg"/>
    <property type="match status" value="1"/>
</dbReference>
<dbReference type="EMBL" id="QBKU01000010">
    <property type="protein sequence ID" value="PTX72785.1"/>
    <property type="molecule type" value="Genomic_DNA"/>
</dbReference>
<reference evidence="3 5" key="2">
    <citation type="submission" date="2018-04" db="EMBL/GenBank/DDBJ databases">
        <title>Genomic Encyclopedia of Archaeal and Bacterial Type Strains, Phase II (KMG-II): from individual species to whole genera.</title>
        <authorList>
            <person name="Goeker M."/>
        </authorList>
    </citation>
    <scope>NUCLEOTIDE SEQUENCE [LARGE SCALE GENOMIC DNA]</scope>
    <source>
        <strain evidence="3 5">DSM 12244</strain>
    </source>
</reference>
<dbReference type="GeneID" id="72437051"/>
<organism evidence="2 4">
    <name type="scientific">Sulfitobacter mediterraneus</name>
    <dbReference type="NCBI Taxonomy" id="83219"/>
    <lineage>
        <taxon>Bacteria</taxon>
        <taxon>Pseudomonadati</taxon>
        <taxon>Pseudomonadota</taxon>
        <taxon>Alphaproteobacteria</taxon>
        <taxon>Rhodobacterales</taxon>
        <taxon>Roseobacteraceae</taxon>
        <taxon>Sulfitobacter</taxon>
    </lineage>
</organism>
<keyword evidence="4" id="KW-1185">Reference proteome</keyword>
<accession>A0A061SQZ6</accession>
<dbReference type="InterPro" id="IPR011008">
    <property type="entry name" value="Dimeric_a/b-barrel"/>
</dbReference>
<evidence type="ECO:0000313" key="4">
    <source>
        <dbReference type="Proteomes" id="UP000027337"/>
    </source>
</evidence>
<evidence type="ECO:0000313" key="5">
    <source>
        <dbReference type="Proteomes" id="UP000244092"/>
    </source>
</evidence>
<dbReference type="Proteomes" id="UP000027337">
    <property type="component" value="Unassembled WGS sequence"/>
</dbReference>
<dbReference type="SUPFAM" id="SSF54909">
    <property type="entry name" value="Dimeric alpha+beta barrel"/>
    <property type="match status" value="1"/>
</dbReference>
<reference evidence="2 4" key="1">
    <citation type="journal article" date="2014" name="Genome Announc.">
        <title>Draft Genome Sequences of Two Isolates of the Roseobacter Group, Sulfitobacter sp. Strains 3SOLIMAR09 and 1FIGIMAR09, from Harbors of Mallorca Island (Mediterranean Sea).</title>
        <authorList>
            <person name="Mas-Llado M."/>
            <person name="Pina-Villalonga J.M."/>
            <person name="Brunet-Galmes I."/>
            <person name="Nogales B."/>
            <person name="Bosch R."/>
        </authorList>
    </citation>
    <scope>NUCLEOTIDE SEQUENCE [LARGE SCALE GENOMIC DNA]</scope>
    <source>
        <strain evidence="2 4">1FIGIMAR09</strain>
    </source>
</reference>
<protein>
    <submittedName>
        <fullName evidence="2">AsnC family transcriptional regulator</fullName>
    </submittedName>
</protein>
<dbReference type="InterPro" id="IPR019887">
    <property type="entry name" value="Tscrpt_reg_AsnC/Lrp_C"/>
</dbReference>
<sequence length="79" mass="9098">MSTCVFIQIRCRPGSTYRVAEEIALREIHSELYSTSGDYDLLMKLYIPKGEDVGVYINDRLLDIDGIERSLTTMTFKVF</sequence>
<comment type="caution">
    <text evidence="2">The sequence shown here is derived from an EMBL/GenBank/DDBJ whole genome shotgun (WGS) entry which is preliminary data.</text>
</comment>
<dbReference type="Proteomes" id="UP000244092">
    <property type="component" value="Unassembled WGS sequence"/>
</dbReference>
<dbReference type="STRING" id="83219.PM02_17205"/>
<dbReference type="EMBL" id="JEMU01000018">
    <property type="protein sequence ID" value="KAJ01859.1"/>
    <property type="molecule type" value="Genomic_DNA"/>
</dbReference>
<dbReference type="Gene3D" id="3.30.70.920">
    <property type="match status" value="1"/>
</dbReference>
<gene>
    <name evidence="3" type="ORF">C8N31_11043</name>
    <name evidence="2" type="ORF">PM02_17205</name>
</gene>
<feature type="domain" description="Transcription regulator AsnC/Lrp ligand binding" evidence="1">
    <location>
        <begin position="7"/>
        <end position="77"/>
    </location>
</feature>
<evidence type="ECO:0000313" key="3">
    <source>
        <dbReference type="EMBL" id="PTX72785.1"/>
    </source>
</evidence>
<proteinExistence type="predicted"/>
<dbReference type="AlphaFoldDB" id="A0A061SQZ6"/>
<evidence type="ECO:0000313" key="2">
    <source>
        <dbReference type="EMBL" id="KAJ01859.1"/>
    </source>
</evidence>
<dbReference type="eggNOG" id="COG1522">
    <property type="taxonomic scope" value="Bacteria"/>
</dbReference>
<dbReference type="OrthoDB" id="9799041at2"/>